<keyword evidence="6 9" id="KW-1133">Transmembrane helix</keyword>
<evidence type="ECO:0000256" key="5">
    <source>
        <dbReference type="ARBA" id="ARBA00022692"/>
    </source>
</evidence>
<evidence type="ECO:0000256" key="4">
    <source>
        <dbReference type="ARBA" id="ARBA00022475"/>
    </source>
</evidence>
<feature type="transmembrane region" description="Helical" evidence="9">
    <location>
        <begin position="32"/>
        <end position="50"/>
    </location>
</feature>
<dbReference type="PANTHER" id="PTHR19139:SF199">
    <property type="entry name" value="MIP17260P"/>
    <property type="match status" value="1"/>
</dbReference>
<accession>A0ABR2GWL1</accession>
<dbReference type="Gene3D" id="1.20.1080.10">
    <property type="entry name" value="Glycerol uptake facilitator protein"/>
    <property type="match status" value="1"/>
</dbReference>
<feature type="transmembrane region" description="Helical" evidence="9">
    <location>
        <begin position="7"/>
        <end position="26"/>
    </location>
</feature>
<keyword evidence="7 9" id="KW-0472">Membrane</keyword>
<dbReference type="Pfam" id="PF00230">
    <property type="entry name" value="MIP"/>
    <property type="match status" value="1"/>
</dbReference>
<dbReference type="InterPro" id="IPR022357">
    <property type="entry name" value="MIP_CS"/>
</dbReference>
<reference evidence="10 11" key="1">
    <citation type="submission" date="2024-04" db="EMBL/GenBank/DDBJ databases">
        <title>Tritrichomonas musculus Genome.</title>
        <authorList>
            <person name="Alves-Ferreira E."/>
            <person name="Grigg M."/>
            <person name="Lorenzi H."/>
            <person name="Galac M."/>
        </authorList>
    </citation>
    <scope>NUCLEOTIDE SEQUENCE [LARGE SCALE GENOMIC DNA]</scope>
    <source>
        <strain evidence="10 11">EAF2021</strain>
    </source>
</reference>
<dbReference type="InterPro" id="IPR000425">
    <property type="entry name" value="MIP"/>
</dbReference>
<dbReference type="PRINTS" id="PR00783">
    <property type="entry name" value="MINTRINSICP"/>
</dbReference>
<evidence type="ECO:0000256" key="8">
    <source>
        <dbReference type="RuleBase" id="RU000477"/>
    </source>
</evidence>
<comment type="similarity">
    <text evidence="2 8">Belongs to the MIP/aquaporin (TC 1.A.8) family.</text>
</comment>
<dbReference type="PANTHER" id="PTHR19139">
    <property type="entry name" value="AQUAPORIN TRANSPORTER"/>
    <property type="match status" value="1"/>
</dbReference>
<dbReference type="InterPro" id="IPR023271">
    <property type="entry name" value="Aquaporin-like"/>
</dbReference>
<evidence type="ECO:0000256" key="1">
    <source>
        <dbReference type="ARBA" id="ARBA00004651"/>
    </source>
</evidence>
<gene>
    <name evidence="10" type="ORF">M9Y10_035722</name>
</gene>
<protein>
    <recommendedName>
        <fullName evidence="12">Aquaporin</fullName>
    </recommendedName>
</protein>
<feature type="transmembrane region" description="Helical" evidence="9">
    <location>
        <begin position="209"/>
        <end position="227"/>
    </location>
</feature>
<comment type="caution">
    <text evidence="10">The sequence shown here is derived from an EMBL/GenBank/DDBJ whole genome shotgun (WGS) entry which is preliminary data.</text>
</comment>
<comment type="subcellular location">
    <subcellularLocation>
        <location evidence="1">Cell membrane</location>
        <topology evidence="1">Multi-pass membrane protein</topology>
    </subcellularLocation>
</comment>
<evidence type="ECO:0000256" key="6">
    <source>
        <dbReference type="ARBA" id="ARBA00022989"/>
    </source>
</evidence>
<keyword evidence="5 8" id="KW-0812">Transmembrane</keyword>
<evidence type="ECO:0008006" key="12">
    <source>
        <dbReference type="Google" id="ProtNLM"/>
    </source>
</evidence>
<keyword evidence="3 8" id="KW-0813">Transport</keyword>
<feature type="transmembrane region" description="Helical" evidence="9">
    <location>
        <begin position="160"/>
        <end position="179"/>
    </location>
</feature>
<name>A0ABR2GWL1_9EUKA</name>
<dbReference type="EMBL" id="JAPFFF010000056">
    <property type="protein sequence ID" value="KAK8838299.1"/>
    <property type="molecule type" value="Genomic_DNA"/>
</dbReference>
<proteinExistence type="inferred from homology"/>
<evidence type="ECO:0000256" key="9">
    <source>
        <dbReference type="SAM" id="Phobius"/>
    </source>
</evidence>
<dbReference type="SUPFAM" id="SSF81338">
    <property type="entry name" value="Aquaporin-like"/>
    <property type="match status" value="1"/>
</dbReference>
<dbReference type="PROSITE" id="PS00221">
    <property type="entry name" value="MIP"/>
    <property type="match status" value="1"/>
</dbReference>
<evidence type="ECO:0000313" key="10">
    <source>
        <dbReference type="EMBL" id="KAK8838299.1"/>
    </source>
</evidence>
<sequence>MFLLKKGIAEAIGTFVLVFFACGVAALTGGDLVATALTFGLVIVAMAYSIGRISGCHINPAVSLGCLIAKRMMAKDFCVYVLAQIIGGFVGGVAIFGIAKMGDITLACNACNNALGYSGKLSKITAGGYIGSLLLEIILTLVFVYVILNVTSERSGAGNKAGIIIGFTLTLVHLLGIGLTGTSVNPARSLATAIADAIYNGNTDPLAQVWIFIVAPLIGGALAALLFKGLHNEKNAKFNVSEPGEAHEAPETSEKTYV</sequence>
<keyword evidence="4" id="KW-1003">Cell membrane</keyword>
<evidence type="ECO:0000256" key="3">
    <source>
        <dbReference type="ARBA" id="ARBA00022448"/>
    </source>
</evidence>
<dbReference type="InterPro" id="IPR034294">
    <property type="entry name" value="Aquaporin_transptr"/>
</dbReference>
<feature type="transmembrane region" description="Helical" evidence="9">
    <location>
        <begin position="126"/>
        <end position="148"/>
    </location>
</feature>
<evidence type="ECO:0000256" key="2">
    <source>
        <dbReference type="ARBA" id="ARBA00006175"/>
    </source>
</evidence>
<evidence type="ECO:0000313" key="11">
    <source>
        <dbReference type="Proteomes" id="UP001470230"/>
    </source>
</evidence>
<keyword evidence="11" id="KW-1185">Reference proteome</keyword>
<dbReference type="Proteomes" id="UP001470230">
    <property type="component" value="Unassembled WGS sequence"/>
</dbReference>
<dbReference type="PROSITE" id="PS51257">
    <property type="entry name" value="PROKAR_LIPOPROTEIN"/>
    <property type="match status" value="1"/>
</dbReference>
<feature type="transmembrane region" description="Helical" evidence="9">
    <location>
        <begin position="77"/>
        <end position="99"/>
    </location>
</feature>
<evidence type="ECO:0000256" key="7">
    <source>
        <dbReference type="ARBA" id="ARBA00023136"/>
    </source>
</evidence>
<organism evidence="10 11">
    <name type="scientific">Tritrichomonas musculus</name>
    <dbReference type="NCBI Taxonomy" id="1915356"/>
    <lineage>
        <taxon>Eukaryota</taxon>
        <taxon>Metamonada</taxon>
        <taxon>Parabasalia</taxon>
        <taxon>Tritrichomonadida</taxon>
        <taxon>Tritrichomonadidae</taxon>
        <taxon>Tritrichomonas</taxon>
    </lineage>
</organism>